<protein>
    <recommendedName>
        <fullName evidence="3">SCP2 domain-containing protein</fullName>
    </recommendedName>
</protein>
<name>A0ABW9W8X9_9BURK</name>
<dbReference type="Proteomes" id="UP000642144">
    <property type="component" value="Unassembled WGS sequence"/>
</dbReference>
<organism evidence="1 2">
    <name type="scientific">Duganella levis</name>
    <dbReference type="NCBI Taxonomy" id="2692169"/>
    <lineage>
        <taxon>Bacteria</taxon>
        <taxon>Pseudomonadati</taxon>
        <taxon>Pseudomonadota</taxon>
        <taxon>Betaproteobacteria</taxon>
        <taxon>Burkholderiales</taxon>
        <taxon>Oxalobacteraceae</taxon>
        <taxon>Telluria group</taxon>
        <taxon>Duganella</taxon>
    </lineage>
</organism>
<reference evidence="1 2" key="1">
    <citation type="submission" date="2019-12" db="EMBL/GenBank/DDBJ databases">
        <title>Novel species isolated from a subtropical stream in China.</title>
        <authorList>
            <person name="Lu H."/>
        </authorList>
    </citation>
    <scope>NUCLEOTIDE SEQUENCE [LARGE SCALE GENOMIC DNA]</scope>
    <source>
        <strain evidence="1 2">CY42W</strain>
    </source>
</reference>
<accession>A0ABW9W8X9</accession>
<gene>
    <name evidence="1" type="ORF">GTP69_26935</name>
</gene>
<proteinExistence type="predicted"/>
<evidence type="ECO:0000313" key="1">
    <source>
        <dbReference type="EMBL" id="MYN30050.1"/>
    </source>
</evidence>
<evidence type="ECO:0000313" key="2">
    <source>
        <dbReference type="Proteomes" id="UP000642144"/>
    </source>
</evidence>
<dbReference type="EMBL" id="WWCT01000030">
    <property type="protein sequence ID" value="MYN30050.1"/>
    <property type="molecule type" value="Genomic_DNA"/>
</dbReference>
<dbReference type="RefSeq" id="WP_161057763.1">
    <property type="nucleotide sequence ID" value="NZ_WWCT01000030.1"/>
</dbReference>
<keyword evidence="2" id="KW-1185">Reference proteome</keyword>
<comment type="caution">
    <text evidence="1">The sequence shown here is derived from an EMBL/GenBank/DDBJ whole genome shotgun (WGS) entry which is preliminary data.</text>
</comment>
<sequence>METTPHGTTQWFEMVGEVLVDAAMQAGLPPECNVRLVERYIDGIELSPGLVQGLRFDIINGKPAFQLGAGRDERGDITVEVTKAASYTLNTLRSDDPHFHAAFVNLQAAGELKIDGDLSQLGSWFSAVHDRIVDRTN</sequence>
<evidence type="ECO:0008006" key="3">
    <source>
        <dbReference type="Google" id="ProtNLM"/>
    </source>
</evidence>